<gene>
    <name evidence="10" type="ORF">SCD_n01438</name>
</gene>
<dbReference type="GO" id="GO:1990281">
    <property type="term" value="C:efflux pump complex"/>
    <property type="evidence" value="ECO:0007669"/>
    <property type="project" value="TreeGrafter"/>
</dbReference>
<comment type="subcellular location">
    <subcellularLocation>
        <location evidence="1">Cell outer membrane</location>
    </subcellularLocation>
</comment>
<keyword evidence="3" id="KW-0813">Transport</keyword>
<reference evidence="10 11" key="1">
    <citation type="journal article" date="2012" name="Appl. Environ. Microbiol.">
        <title>Draft genome sequence of a psychrotolerant sulfur-oxidizing bacterium, Sulfuricella denitrificans skB26, and proteomic insights into cold adaptation.</title>
        <authorList>
            <person name="Watanabe T."/>
            <person name="Kojima H."/>
            <person name="Fukui M."/>
        </authorList>
    </citation>
    <scope>NUCLEOTIDE SEQUENCE [LARGE SCALE GENOMIC DNA]</scope>
    <source>
        <strain evidence="11">skB26</strain>
    </source>
</reference>
<evidence type="ECO:0008006" key="12">
    <source>
        <dbReference type="Google" id="ProtNLM"/>
    </source>
</evidence>
<evidence type="ECO:0000256" key="8">
    <source>
        <dbReference type="SAM" id="Coils"/>
    </source>
</evidence>
<evidence type="ECO:0000313" key="11">
    <source>
        <dbReference type="Proteomes" id="UP000015559"/>
    </source>
</evidence>
<protein>
    <recommendedName>
        <fullName evidence="12">Outer membrane efflux protein</fullName>
    </recommendedName>
</protein>
<accession>S6AGV5</accession>
<dbReference type="PANTHER" id="PTHR30026">
    <property type="entry name" value="OUTER MEMBRANE PROTEIN TOLC"/>
    <property type="match status" value="1"/>
</dbReference>
<dbReference type="Pfam" id="PF02321">
    <property type="entry name" value="OEP"/>
    <property type="match status" value="2"/>
</dbReference>
<evidence type="ECO:0000256" key="9">
    <source>
        <dbReference type="SAM" id="SignalP"/>
    </source>
</evidence>
<organism evidence="10 11">
    <name type="scientific">Sulfuricella denitrificans (strain DSM 22764 / NBRC 105220 / skB26)</name>
    <dbReference type="NCBI Taxonomy" id="1163617"/>
    <lineage>
        <taxon>Bacteria</taxon>
        <taxon>Pseudomonadati</taxon>
        <taxon>Pseudomonadota</taxon>
        <taxon>Betaproteobacteria</taxon>
        <taxon>Nitrosomonadales</taxon>
        <taxon>Sulfuricellaceae</taxon>
        <taxon>Sulfuricella</taxon>
    </lineage>
</organism>
<evidence type="ECO:0000256" key="2">
    <source>
        <dbReference type="ARBA" id="ARBA00007613"/>
    </source>
</evidence>
<dbReference type="GO" id="GO:0015562">
    <property type="term" value="F:efflux transmembrane transporter activity"/>
    <property type="evidence" value="ECO:0007669"/>
    <property type="project" value="InterPro"/>
</dbReference>
<dbReference type="KEGG" id="sdr:SCD_n01438"/>
<keyword evidence="8" id="KW-0175">Coiled coil</keyword>
<keyword evidence="4" id="KW-1134">Transmembrane beta strand</keyword>
<dbReference type="PANTHER" id="PTHR30026:SF20">
    <property type="entry name" value="OUTER MEMBRANE PROTEIN TOLC"/>
    <property type="match status" value="1"/>
</dbReference>
<dbReference type="HOGENOM" id="CLU_012817_10_6_4"/>
<dbReference type="RefSeq" id="WP_009205784.1">
    <property type="nucleotide sequence ID" value="NC_022357.1"/>
</dbReference>
<keyword evidence="9" id="KW-0732">Signal</keyword>
<evidence type="ECO:0000256" key="7">
    <source>
        <dbReference type="ARBA" id="ARBA00023237"/>
    </source>
</evidence>
<dbReference type="GO" id="GO:0009279">
    <property type="term" value="C:cell outer membrane"/>
    <property type="evidence" value="ECO:0007669"/>
    <property type="project" value="UniProtKB-SubCell"/>
</dbReference>
<keyword evidence="11" id="KW-1185">Reference proteome</keyword>
<name>S6AGV5_SULDS</name>
<evidence type="ECO:0000256" key="6">
    <source>
        <dbReference type="ARBA" id="ARBA00023136"/>
    </source>
</evidence>
<keyword evidence="7" id="KW-0998">Cell outer membrane</keyword>
<sequence length="504" mass="55061">MKPLSRLLLFAFIFSFGKAAFSADSLPLWEAMERAAQSNPAIKSQQVEVSRQTLEQDIAHGQHLPKVDLNAAYTSYAYPTFVTPIRETGVFPPMDRNIANIGLALNLPLYSGGKLVAGEALAKHNREASVQALRAGGQDLLFNVAATYTKALHFRQLVKVLDTRIKALQQEEKDIELRIQQGRAARLELIRLQTQLSQARYDKVSVTQGEKDALSLLASLLGGGGPAPILSELGETAPALPVSAEEAMRRALQQRPDILRLDAIGKAAQQKTVIARGDRLPQINLVTKVQETSGGDWKGYDDWQMGVQLTLPIFDSDIRKHRVEQASLEQRQNTLQQEDARNRLASDVEQAFGALSESRARLEAATQGEREASEALRIETLRYHSGENTITDLLGAESALWSATASRLQAGYDIAVSQARLLRVIGELVPDSFRPSAASKKSGAEHSLSGIDPFTFAQYLSWHRCGMTCGGEPTEQNANVGISPRQSLAATDLPGHSIQQGARL</sequence>
<dbReference type="STRING" id="1163617.SCD_n01438"/>
<dbReference type="Gene3D" id="1.20.1600.10">
    <property type="entry name" value="Outer membrane efflux proteins (OEP)"/>
    <property type="match status" value="1"/>
</dbReference>
<evidence type="ECO:0000256" key="5">
    <source>
        <dbReference type="ARBA" id="ARBA00022692"/>
    </source>
</evidence>
<feature type="signal peptide" evidence="9">
    <location>
        <begin position="1"/>
        <end position="22"/>
    </location>
</feature>
<dbReference type="OrthoDB" id="8553524at2"/>
<evidence type="ECO:0000256" key="4">
    <source>
        <dbReference type="ARBA" id="ARBA00022452"/>
    </source>
</evidence>
<proteinExistence type="inferred from homology"/>
<dbReference type="eggNOG" id="COG1538">
    <property type="taxonomic scope" value="Bacteria"/>
</dbReference>
<dbReference type="EMBL" id="AP013066">
    <property type="protein sequence ID" value="BAN35261.1"/>
    <property type="molecule type" value="Genomic_DNA"/>
</dbReference>
<feature type="chain" id="PRO_5004535898" description="Outer membrane efflux protein" evidence="9">
    <location>
        <begin position="23"/>
        <end position="504"/>
    </location>
</feature>
<comment type="similarity">
    <text evidence="2">Belongs to the outer membrane factor (OMF) (TC 1.B.17) family.</text>
</comment>
<evidence type="ECO:0000313" key="10">
    <source>
        <dbReference type="EMBL" id="BAN35261.1"/>
    </source>
</evidence>
<keyword evidence="5" id="KW-0812">Transmembrane</keyword>
<dbReference type="SUPFAM" id="SSF56954">
    <property type="entry name" value="Outer membrane efflux proteins (OEP)"/>
    <property type="match status" value="1"/>
</dbReference>
<dbReference type="AlphaFoldDB" id="S6AGV5"/>
<evidence type="ECO:0000256" key="1">
    <source>
        <dbReference type="ARBA" id="ARBA00004442"/>
    </source>
</evidence>
<dbReference type="GO" id="GO:0015288">
    <property type="term" value="F:porin activity"/>
    <property type="evidence" value="ECO:0007669"/>
    <property type="project" value="TreeGrafter"/>
</dbReference>
<dbReference type="InterPro" id="IPR003423">
    <property type="entry name" value="OMP_efflux"/>
</dbReference>
<feature type="coiled-coil region" evidence="8">
    <location>
        <begin position="158"/>
        <end position="185"/>
    </location>
</feature>
<dbReference type="Proteomes" id="UP000015559">
    <property type="component" value="Chromosome"/>
</dbReference>
<keyword evidence="6" id="KW-0472">Membrane</keyword>
<evidence type="ECO:0000256" key="3">
    <source>
        <dbReference type="ARBA" id="ARBA00022448"/>
    </source>
</evidence>
<dbReference type="InterPro" id="IPR051906">
    <property type="entry name" value="TolC-like"/>
</dbReference>